<evidence type="ECO:0000256" key="3">
    <source>
        <dbReference type="ARBA" id="ARBA00016337"/>
    </source>
</evidence>
<accession>A0ABU3UEK1</accession>
<evidence type="ECO:0000313" key="11">
    <source>
        <dbReference type="EMBL" id="MDU8992351.1"/>
    </source>
</evidence>
<dbReference type="SUPFAM" id="SSF143631">
    <property type="entry name" value="ApbE-like"/>
    <property type="match status" value="1"/>
</dbReference>
<comment type="cofactor">
    <cofactor evidence="1">
        <name>Mg(2+)</name>
        <dbReference type="ChEBI" id="CHEBI:18420"/>
    </cofactor>
</comment>
<keyword evidence="12" id="KW-1185">Reference proteome</keyword>
<dbReference type="EC" id="2.7.1.180" evidence="2"/>
<sequence>MIPTDREADPTALGNGRRPTFTFDAIGTRWSIETDSPLDADLRRELCRRIEDFDAVYSRFRPDSLIARVAAAPAGGRFTFPEDSRSLFGLYDRLAEVTDGAVDPLVGRDLELLGYDSTYTLAPAPAPVRARHARTRPSWRTDVARDGTTLTTRRPLVIDVGAAGKGHLVDLVTVLLRDASIGRFVVDAGGDLRHSGEDTLRIGLEHPLAPGRVIGVAHLHQQAVCASATNRRAWGPGLHHVLDGRTGLPTNDVLATWVVADDAAVADALATALFFTAPHQLAAIHRFTYVRVGSDGRVDSSPDFDGELFT</sequence>
<dbReference type="Proteomes" id="UP001257627">
    <property type="component" value="Unassembled WGS sequence"/>
</dbReference>
<comment type="caution">
    <text evidence="11">The sequence shown here is derived from an EMBL/GenBank/DDBJ whole genome shotgun (WGS) entry which is preliminary data.</text>
</comment>
<keyword evidence="5 11" id="KW-0808">Transferase</keyword>
<name>A0ABU3UEK1_9ACTN</name>
<dbReference type="RefSeq" id="WP_240363010.1">
    <property type="nucleotide sequence ID" value="NZ_CP107955.1"/>
</dbReference>
<dbReference type="EMBL" id="JARAKF010000001">
    <property type="protein sequence ID" value="MDU8992351.1"/>
    <property type="molecule type" value="Genomic_DNA"/>
</dbReference>
<keyword evidence="8" id="KW-0460">Magnesium</keyword>
<evidence type="ECO:0000256" key="9">
    <source>
        <dbReference type="ARBA" id="ARBA00031306"/>
    </source>
</evidence>
<organism evidence="11 12">
    <name type="scientific">Streptomyces mirabilis</name>
    <dbReference type="NCBI Taxonomy" id="68239"/>
    <lineage>
        <taxon>Bacteria</taxon>
        <taxon>Bacillati</taxon>
        <taxon>Actinomycetota</taxon>
        <taxon>Actinomycetes</taxon>
        <taxon>Kitasatosporales</taxon>
        <taxon>Streptomycetaceae</taxon>
        <taxon>Streptomyces</taxon>
    </lineage>
</organism>
<dbReference type="PANTHER" id="PTHR30040">
    <property type="entry name" value="THIAMINE BIOSYNTHESIS LIPOPROTEIN APBE"/>
    <property type="match status" value="1"/>
</dbReference>
<dbReference type="InterPro" id="IPR024932">
    <property type="entry name" value="ApbE"/>
</dbReference>
<comment type="catalytic activity">
    <reaction evidence="10">
        <text>L-threonyl-[protein] + FAD = FMN-L-threonyl-[protein] + AMP + H(+)</text>
        <dbReference type="Rhea" id="RHEA:36847"/>
        <dbReference type="Rhea" id="RHEA-COMP:11060"/>
        <dbReference type="Rhea" id="RHEA-COMP:11061"/>
        <dbReference type="ChEBI" id="CHEBI:15378"/>
        <dbReference type="ChEBI" id="CHEBI:30013"/>
        <dbReference type="ChEBI" id="CHEBI:57692"/>
        <dbReference type="ChEBI" id="CHEBI:74257"/>
        <dbReference type="ChEBI" id="CHEBI:456215"/>
        <dbReference type="EC" id="2.7.1.180"/>
    </reaction>
</comment>
<dbReference type="GO" id="GO:0016740">
    <property type="term" value="F:transferase activity"/>
    <property type="evidence" value="ECO:0007669"/>
    <property type="project" value="UniProtKB-KW"/>
</dbReference>
<dbReference type="Pfam" id="PF02424">
    <property type="entry name" value="ApbE"/>
    <property type="match status" value="1"/>
</dbReference>
<reference evidence="11 12" key="1">
    <citation type="submission" date="2023-02" db="EMBL/GenBank/DDBJ databases">
        <authorList>
            <person name="Maleckis M."/>
        </authorList>
    </citation>
    <scope>NUCLEOTIDE SEQUENCE [LARGE SCALE GENOMIC DNA]</scope>
    <source>
        <strain evidence="11 12">P8-A2</strain>
    </source>
</reference>
<evidence type="ECO:0000256" key="6">
    <source>
        <dbReference type="ARBA" id="ARBA00022723"/>
    </source>
</evidence>
<evidence type="ECO:0000256" key="2">
    <source>
        <dbReference type="ARBA" id="ARBA00011955"/>
    </source>
</evidence>
<keyword evidence="6" id="KW-0479">Metal-binding</keyword>
<evidence type="ECO:0000256" key="10">
    <source>
        <dbReference type="ARBA" id="ARBA00048540"/>
    </source>
</evidence>
<dbReference type="Gene3D" id="3.10.520.10">
    <property type="entry name" value="ApbE-like domains"/>
    <property type="match status" value="1"/>
</dbReference>
<keyword evidence="7" id="KW-0274">FAD</keyword>
<protein>
    <recommendedName>
        <fullName evidence="3">FAD:protein FMN transferase</fullName>
        <ecNumber evidence="2">2.7.1.180</ecNumber>
    </recommendedName>
    <alternativeName>
        <fullName evidence="9">Flavin transferase</fullName>
    </alternativeName>
</protein>
<keyword evidence="4" id="KW-0285">Flavoprotein</keyword>
<evidence type="ECO:0000256" key="7">
    <source>
        <dbReference type="ARBA" id="ARBA00022827"/>
    </source>
</evidence>
<evidence type="ECO:0000256" key="8">
    <source>
        <dbReference type="ARBA" id="ARBA00022842"/>
    </source>
</evidence>
<evidence type="ECO:0000313" key="12">
    <source>
        <dbReference type="Proteomes" id="UP001257627"/>
    </source>
</evidence>
<evidence type="ECO:0000256" key="4">
    <source>
        <dbReference type="ARBA" id="ARBA00022630"/>
    </source>
</evidence>
<dbReference type="PANTHER" id="PTHR30040:SF2">
    <property type="entry name" value="FAD:PROTEIN FMN TRANSFERASE"/>
    <property type="match status" value="1"/>
</dbReference>
<dbReference type="InterPro" id="IPR003374">
    <property type="entry name" value="ApbE-like_sf"/>
</dbReference>
<gene>
    <name evidence="11" type="ORF">PU648_08265</name>
</gene>
<proteinExistence type="predicted"/>
<evidence type="ECO:0000256" key="1">
    <source>
        <dbReference type="ARBA" id="ARBA00001946"/>
    </source>
</evidence>
<evidence type="ECO:0000256" key="5">
    <source>
        <dbReference type="ARBA" id="ARBA00022679"/>
    </source>
</evidence>